<accession>A0A8J1UAL7</accession>
<dbReference type="SMART" id="SM00631">
    <property type="entry name" value="Zn_pept"/>
    <property type="match status" value="1"/>
</dbReference>
<name>A0A8J1UAL7_OWEFU</name>
<comment type="caution">
    <text evidence="16">The sequence shown here is derived from an EMBL/GenBank/DDBJ whole genome shotgun (WGS) entry which is preliminary data.</text>
</comment>
<dbReference type="FunFam" id="3.40.630.10:FF:000040">
    <property type="entry name" value="zinc carboxypeptidase"/>
    <property type="match status" value="1"/>
</dbReference>
<evidence type="ECO:0000256" key="10">
    <source>
        <dbReference type="ARBA" id="ARBA00022833"/>
    </source>
</evidence>
<keyword evidence="8" id="KW-0732">Signal</keyword>
<dbReference type="Gene3D" id="3.30.70.340">
    <property type="entry name" value="Metallocarboxypeptidase-like"/>
    <property type="match status" value="1"/>
</dbReference>
<proteinExistence type="inferred from homology"/>
<evidence type="ECO:0000256" key="5">
    <source>
        <dbReference type="ARBA" id="ARBA00022645"/>
    </source>
</evidence>
<reference evidence="16" key="1">
    <citation type="submission" date="2022-03" db="EMBL/GenBank/DDBJ databases">
        <authorList>
            <person name="Martin C."/>
        </authorList>
    </citation>
    <scope>NUCLEOTIDE SEQUENCE</scope>
</reference>
<keyword evidence="17" id="KW-1185">Reference proteome</keyword>
<dbReference type="InterPro" id="IPR036990">
    <property type="entry name" value="M14A-like_propep"/>
</dbReference>
<keyword evidence="5" id="KW-0121">Carboxypeptidase</keyword>
<evidence type="ECO:0000256" key="2">
    <source>
        <dbReference type="ARBA" id="ARBA00004613"/>
    </source>
</evidence>
<comment type="function">
    <text evidence="13">Involved in the digestion of the blood meal.</text>
</comment>
<evidence type="ECO:0000256" key="7">
    <source>
        <dbReference type="ARBA" id="ARBA00022723"/>
    </source>
</evidence>
<evidence type="ECO:0000313" key="17">
    <source>
        <dbReference type="Proteomes" id="UP000749559"/>
    </source>
</evidence>
<dbReference type="CDD" id="cd03860">
    <property type="entry name" value="M14_CP_A-B_like"/>
    <property type="match status" value="1"/>
</dbReference>
<comment type="cofactor">
    <cofactor evidence="1">
        <name>Zn(2+)</name>
        <dbReference type="ChEBI" id="CHEBI:29105"/>
    </cofactor>
</comment>
<protein>
    <recommendedName>
        <fullName evidence="15">Peptidase M14 domain-containing protein</fullName>
    </recommendedName>
</protein>
<evidence type="ECO:0000259" key="15">
    <source>
        <dbReference type="PROSITE" id="PS52035"/>
    </source>
</evidence>
<dbReference type="GO" id="GO:0008270">
    <property type="term" value="F:zinc ion binding"/>
    <property type="evidence" value="ECO:0007669"/>
    <property type="project" value="InterPro"/>
</dbReference>
<feature type="active site" description="Proton donor/acceptor" evidence="14">
    <location>
        <position position="391"/>
    </location>
</feature>
<evidence type="ECO:0000256" key="6">
    <source>
        <dbReference type="ARBA" id="ARBA00022670"/>
    </source>
</evidence>
<keyword evidence="6" id="KW-0645">Protease</keyword>
<dbReference type="Pfam" id="PF00246">
    <property type="entry name" value="Peptidase_M14"/>
    <property type="match status" value="1"/>
</dbReference>
<evidence type="ECO:0000256" key="1">
    <source>
        <dbReference type="ARBA" id="ARBA00001947"/>
    </source>
</evidence>
<keyword evidence="7" id="KW-0479">Metal-binding</keyword>
<evidence type="ECO:0000256" key="8">
    <source>
        <dbReference type="ARBA" id="ARBA00022729"/>
    </source>
</evidence>
<dbReference type="InterPro" id="IPR057246">
    <property type="entry name" value="CARBOXYPEPT_ZN_1"/>
</dbReference>
<dbReference type="GO" id="GO:0004181">
    <property type="term" value="F:metallocarboxypeptidase activity"/>
    <property type="evidence" value="ECO:0007669"/>
    <property type="project" value="InterPro"/>
</dbReference>
<keyword evidence="9" id="KW-0378">Hydrolase</keyword>
<dbReference type="PANTHER" id="PTHR11705">
    <property type="entry name" value="PROTEASE FAMILY M14 CARBOXYPEPTIDASE A,B"/>
    <property type="match status" value="1"/>
</dbReference>
<dbReference type="SUPFAM" id="SSF54897">
    <property type="entry name" value="Protease propeptides/inhibitors"/>
    <property type="match status" value="1"/>
</dbReference>
<dbReference type="InterPro" id="IPR000834">
    <property type="entry name" value="Peptidase_M14"/>
</dbReference>
<dbReference type="SUPFAM" id="SSF53187">
    <property type="entry name" value="Zn-dependent exopeptidases"/>
    <property type="match status" value="1"/>
</dbReference>
<comment type="subcellular location">
    <subcellularLocation>
        <location evidence="2">Secreted</location>
    </subcellularLocation>
</comment>
<evidence type="ECO:0000256" key="13">
    <source>
        <dbReference type="ARBA" id="ARBA00057299"/>
    </source>
</evidence>
<keyword evidence="4" id="KW-0964">Secreted</keyword>
<evidence type="ECO:0000256" key="14">
    <source>
        <dbReference type="PROSITE-ProRule" id="PRU01379"/>
    </source>
</evidence>
<evidence type="ECO:0000313" key="16">
    <source>
        <dbReference type="EMBL" id="CAH1795225.1"/>
    </source>
</evidence>
<dbReference type="Proteomes" id="UP000749559">
    <property type="component" value="Unassembled WGS sequence"/>
</dbReference>
<dbReference type="GO" id="GO:0006508">
    <property type="term" value="P:proteolysis"/>
    <property type="evidence" value="ECO:0007669"/>
    <property type="project" value="UniProtKB-KW"/>
</dbReference>
<evidence type="ECO:0000256" key="12">
    <source>
        <dbReference type="ARBA" id="ARBA00023157"/>
    </source>
</evidence>
<evidence type="ECO:0000256" key="4">
    <source>
        <dbReference type="ARBA" id="ARBA00022525"/>
    </source>
</evidence>
<dbReference type="AlphaFoldDB" id="A0A8J1UAL7"/>
<comment type="similarity">
    <text evidence="3 14">Belongs to the peptidase M14 family.</text>
</comment>
<keyword evidence="11" id="KW-0482">Metalloprotease</keyword>
<gene>
    <name evidence="16" type="ORF">OFUS_LOCUS19795</name>
</gene>
<evidence type="ECO:0000256" key="11">
    <source>
        <dbReference type="ARBA" id="ARBA00023049"/>
    </source>
</evidence>
<keyword evidence="10" id="KW-0862">Zinc</keyword>
<dbReference type="Pfam" id="PF02244">
    <property type="entry name" value="Propep_M14"/>
    <property type="match status" value="1"/>
</dbReference>
<dbReference type="PANTHER" id="PTHR11705:SF91">
    <property type="entry name" value="FI01817P-RELATED"/>
    <property type="match status" value="1"/>
</dbReference>
<dbReference type="InterPro" id="IPR003146">
    <property type="entry name" value="M14A_act_pep"/>
</dbReference>
<feature type="domain" description="Peptidase M14" evidence="15">
    <location>
        <begin position="130"/>
        <end position="427"/>
    </location>
</feature>
<dbReference type="GO" id="GO:0005615">
    <property type="term" value="C:extracellular space"/>
    <property type="evidence" value="ECO:0007669"/>
    <property type="project" value="TreeGrafter"/>
</dbReference>
<dbReference type="Gene3D" id="3.40.630.10">
    <property type="entry name" value="Zn peptidases"/>
    <property type="match status" value="1"/>
</dbReference>
<dbReference type="PROSITE" id="PS00132">
    <property type="entry name" value="CARBOXYPEPT_ZN_1"/>
    <property type="match status" value="1"/>
</dbReference>
<dbReference type="PRINTS" id="PR00765">
    <property type="entry name" value="CRBOXYPTASEA"/>
</dbReference>
<keyword evidence="12" id="KW-1015">Disulfide bond</keyword>
<dbReference type="PROSITE" id="PS52035">
    <property type="entry name" value="PEPTIDASE_M14"/>
    <property type="match status" value="1"/>
</dbReference>
<dbReference type="OrthoDB" id="3626597at2759"/>
<evidence type="ECO:0000256" key="3">
    <source>
        <dbReference type="ARBA" id="ARBA00005988"/>
    </source>
</evidence>
<evidence type="ECO:0000256" key="9">
    <source>
        <dbReference type="ARBA" id="ARBA00022801"/>
    </source>
</evidence>
<dbReference type="EMBL" id="CAIIXF020000009">
    <property type="protein sequence ID" value="CAH1795225.1"/>
    <property type="molecule type" value="Genomic_DNA"/>
</dbReference>
<sequence>MLVLEFHANMLGLLCVILVGLSQAEQVRYDRFQVWTINPRTVDDVTNVMALVNDKTMKLKLWHEPRGLRPFDVMVDPTMALAFSESLAYDATPYTVAVEDVQRLIDDTEAQRAETRVTKEQDPVNYILSDYQRHSTINTWINDMASQYSQASVRSVGTSYEGRDMRAITISSGSGRPAIVIDCGIHAREWISPSTCIYAIKNLLERYDSDNNVRQMVDRYDWHFLPVANPDGYEYTHTSDRMWRKNRAPTNDWLCPAGIDLNRNFDIFWGEAGVSFDPCDDTYPGTRGFSEVETQAIRDWINGISNKKLYLNIHSYTQLWLTPWGYNPNERYPADYAEIERVGIAAMDALEAVNGRSFVVGTPPDILYEAAGGAYDWAKAVGGVPYSYAPELRPATAGEGGFILDASNITPAGAEVFEALRVHSEQMQ</sequence>
<organism evidence="16 17">
    <name type="scientific">Owenia fusiformis</name>
    <name type="common">Polychaete worm</name>
    <dbReference type="NCBI Taxonomy" id="6347"/>
    <lineage>
        <taxon>Eukaryota</taxon>
        <taxon>Metazoa</taxon>
        <taxon>Spiralia</taxon>
        <taxon>Lophotrochozoa</taxon>
        <taxon>Annelida</taxon>
        <taxon>Polychaeta</taxon>
        <taxon>Sedentaria</taxon>
        <taxon>Canalipalpata</taxon>
        <taxon>Sabellida</taxon>
        <taxon>Oweniida</taxon>
        <taxon>Oweniidae</taxon>
        <taxon>Owenia</taxon>
    </lineage>
</organism>